<dbReference type="Pfam" id="PF07670">
    <property type="entry name" value="Gate"/>
    <property type="match status" value="2"/>
</dbReference>
<name>A1KYL2_9CYAN</name>
<dbReference type="InterPro" id="IPR011640">
    <property type="entry name" value="Fe2_transport_prot_B_C"/>
</dbReference>
<dbReference type="Pfam" id="PF07664">
    <property type="entry name" value="FeoB_C"/>
    <property type="match status" value="1"/>
</dbReference>
<feature type="transmembrane region" description="Helical" evidence="1">
    <location>
        <begin position="388"/>
        <end position="407"/>
    </location>
</feature>
<keyword evidence="1" id="KW-0812">Transmembrane</keyword>
<dbReference type="Gene3D" id="1.10.287.1770">
    <property type="match status" value="1"/>
</dbReference>
<proteinExistence type="predicted"/>
<evidence type="ECO:0000259" key="4">
    <source>
        <dbReference type="Pfam" id="PF17910"/>
    </source>
</evidence>
<feature type="transmembrane region" description="Helical" evidence="1">
    <location>
        <begin position="456"/>
        <end position="477"/>
    </location>
</feature>
<feature type="domain" description="Ferrous iron transport protein B C-terminal" evidence="2">
    <location>
        <begin position="301"/>
        <end position="350"/>
    </location>
</feature>
<evidence type="ECO:0000259" key="3">
    <source>
        <dbReference type="Pfam" id="PF07670"/>
    </source>
</evidence>
<dbReference type="PANTHER" id="PTHR43185:SF1">
    <property type="entry name" value="FE(2+) TRANSPORTER FEOB"/>
    <property type="match status" value="1"/>
</dbReference>
<accession>A1KYL2</accession>
<evidence type="ECO:0000256" key="1">
    <source>
        <dbReference type="SAM" id="Phobius"/>
    </source>
</evidence>
<feature type="transmembrane region" description="Helical" evidence="1">
    <location>
        <begin position="430"/>
        <end position="450"/>
    </location>
</feature>
<feature type="domain" description="Nucleoside transporter/FeoB GTPase Gate" evidence="3">
    <location>
        <begin position="200"/>
        <end position="293"/>
    </location>
</feature>
<reference evidence="5" key="1">
    <citation type="journal article" date="2008" name="BMC Evol. Biol.">
        <title>The cyanobacterial endosymbiont of the unicellular algae Rhopalodia gibba shows reductive genome evolution.</title>
        <authorList>
            <person name="Kneip C."/>
            <person name="Voss C."/>
            <person name="Lockhart P.J."/>
            <person name="Maier U.G."/>
        </authorList>
    </citation>
    <scope>NUCLEOTIDE SEQUENCE</scope>
</reference>
<sequence length="488" mass="54345">MSPLLRYPTAIEEGLTRIESLLIQDHQGSSSSCKYPIAKRSLALLLIQGDPIFWEKAKKLEPHFPEIQTVIDYVRSQFSDPLVLVVAKSRHQLSRKIAESSVVNIKKKSQESEEFFHQLTVNPITGFPLAIIIFYFGIYQFIGNFGVGVLVSNLEGFFTQTINPLINQITAALLPWTILQNLIANEHGIITLGLRYVIAIIFPIVTTFFLMFSLLEDSGYLPRLSLLADRLLKALGLSGRSITPLVLGLGCGTMATLVTRTLESKRERVIATLLLALVVPCSPQLGVILGLLSQSPTALIVWVGTISFIFVIVGLLTAKILPGDSACFYLEIPPLRIPRVQSILSKTYGRTLWYLKEIIHISILISVLIWLGKLSGLFEILLKELEPMMIWLGLPPATSSIFLYGFFRRDYGAAAMFDLHRSGILMGRQLIVAAVTLTLFIPCLTQFQLILKQHGLKITLAMTSFVIVLAFLMGYLLNQLLSILEVTF</sequence>
<dbReference type="PANTHER" id="PTHR43185">
    <property type="entry name" value="FERROUS IRON TRANSPORT PROTEIN B"/>
    <property type="match status" value="1"/>
</dbReference>
<dbReference type="AlphaFoldDB" id="A1KYL2"/>
<dbReference type="EMBL" id="AY728387">
    <property type="protein sequence ID" value="AAW57065.1"/>
    <property type="molecule type" value="Genomic_DNA"/>
</dbReference>
<dbReference type="InterPro" id="IPR041069">
    <property type="entry name" value="FeoB_Cyto"/>
</dbReference>
<feature type="domain" description="FeoB cytosolic helical" evidence="4">
    <location>
        <begin position="7"/>
        <end position="102"/>
    </location>
</feature>
<evidence type="ECO:0000259" key="2">
    <source>
        <dbReference type="Pfam" id="PF07664"/>
    </source>
</evidence>
<dbReference type="Pfam" id="PF17910">
    <property type="entry name" value="FeoB_Cyto"/>
    <property type="match status" value="1"/>
</dbReference>
<dbReference type="GO" id="GO:0005886">
    <property type="term" value="C:plasma membrane"/>
    <property type="evidence" value="ECO:0007669"/>
    <property type="project" value="TreeGrafter"/>
</dbReference>
<dbReference type="GO" id="GO:0015093">
    <property type="term" value="F:ferrous iron transmembrane transporter activity"/>
    <property type="evidence" value="ECO:0007669"/>
    <property type="project" value="InterPro"/>
</dbReference>
<feature type="transmembrane region" description="Helical" evidence="1">
    <location>
        <begin position="162"/>
        <end position="184"/>
    </location>
</feature>
<dbReference type="InterPro" id="IPR050860">
    <property type="entry name" value="FeoB_GTPase"/>
</dbReference>
<organism evidence="5">
    <name type="scientific">cyanobacterium endosymbiont of Rhopalodia gibba</name>
    <dbReference type="NCBI Taxonomy" id="309035"/>
    <lineage>
        <taxon>Bacteria</taxon>
        <taxon>Bacillati</taxon>
        <taxon>Cyanobacteriota</taxon>
    </lineage>
</organism>
<keyword evidence="1" id="KW-0472">Membrane</keyword>
<gene>
    <name evidence="5" type="primary">sbl0007</name>
</gene>
<keyword evidence="1" id="KW-1133">Transmembrane helix</keyword>
<feature type="transmembrane region" description="Helical" evidence="1">
    <location>
        <begin position="115"/>
        <end position="142"/>
    </location>
</feature>
<feature type="transmembrane region" description="Helical" evidence="1">
    <location>
        <begin position="235"/>
        <end position="258"/>
    </location>
</feature>
<feature type="transmembrane region" description="Helical" evidence="1">
    <location>
        <begin position="270"/>
        <end position="293"/>
    </location>
</feature>
<protein>
    <submittedName>
        <fullName evidence="5">Iron(II)transporter</fullName>
    </submittedName>
</protein>
<feature type="transmembrane region" description="Helical" evidence="1">
    <location>
        <begin position="196"/>
        <end position="215"/>
    </location>
</feature>
<dbReference type="InterPro" id="IPR011642">
    <property type="entry name" value="Gate_dom"/>
</dbReference>
<evidence type="ECO:0000313" key="5">
    <source>
        <dbReference type="EMBL" id="AAW57065.1"/>
    </source>
</evidence>
<feature type="transmembrane region" description="Helical" evidence="1">
    <location>
        <begin position="299"/>
        <end position="318"/>
    </location>
</feature>
<feature type="transmembrane region" description="Helical" evidence="1">
    <location>
        <begin position="358"/>
        <end position="382"/>
    </location>
</feature>
<feature type="domain" description="Nucleoside transporter/FeoB GTPase Gate" evidence="3">
    <location>
        <begin position="357"/>
        <end position="455"/>
    </location>
</feature>